<comment type="caution">
    <text evidence="1">The sequence shown here is derived from an EMBL/GenBank/DDBJ whole genome shotgun (WGS) entry which is preliminary data.</text>
</comment>
<dbReference type="OrthoDB" id="41962at2759"/>
<dbReference type="Proteomes" id="UP001165082">
    <property type="component" value="Unassembled WGS sequence"/>
</dbReference>
<reference evidence="1" key="1">
    <citation type="submission" date="2022-07" db="EMBL/GenBank/DDBJ databases">
        <title>Genome analysis of Parmales, a sister group of diatoms, reveals the evolutionary specialization of diatoms from phago-mixotrophs to photoautotrophs.</title>
        <authorList>
            <person name="Ban H."/>
            <person name="Sato S."/>
            <person name="Yoshikawa S."/>
            <person name="Kazumasa Y."/>
            <person name="Nakamura Y."/>
            <person name="Ichinomiya M."/>
            <person name="Saitoh K."/>
            <person name="Sato N."/>
            <person name="Blanc-Mathieu R."/>
            <person name="Endo H."/>
            <person name="Kuwata A."/>
            <person name="Ogata H."/>
        </authorList>
    </citation>
    <scope>NUCLEOTIDE SEQUENCE</scope>
</reference>
<proteinExistence type="predicted"/>
<sequence>NYQKNVAKAGKFEDYTDFYLKRGTDINGNWLKSVTRGHKMVKTKYDWAGDGTQPLSDMKQFESNVKKAKGKFGKKK</sequence>
<feature type="non-terminal residue" evidence="1">
    <location>
        <position position="1"/>
    </location>
</feature>
<evidence type="ECO:0000313" key="1">
    <source>
        <dbReference type="EMBL" id="GMI11218.1"/>
    </source>
</evidence>
<organism evidence="1 2">
    <name type="scientific">Triparma retinervis</name>
    <dbReference type="NCBI Taxonomy" id="2557542"/>
    <lineage>
        <taxon>Eukaryota</taxon>
        <taxon>Sar</taxon>
        <taxon>Stramenopiles</taxon>
        <taxon>Ochrophyta</taxon>
        <taxon>Bolidophyceae</taxon>
        <taxon>Parmales</taxon>
        <taxon>Triparmaceae</taxon>
        <taxon>Triparma</taxon>
    </lineage>
</organism>
<evidence type="ECO:0000313" key="2">
    <source>
        <dbReference type="Proteomes" id="UP001165082"/>
    </source>
</evidence>
<keyword evidence="2" id="KW-1185">Reference proteome</keyword>
<protein>
    <submittedName>
        <fullName evidence="1">Uncharacterized protein</fullName>
    </submittedName>
</protein>
<name>A0A9W7FFF7_9STRA</name>
<gene>
    <name evidence="1" type="ORF">TrRE_jg11762</name>
</gene>
<accession>A0A9W7FFF7</accession>
<dbReference type="EMBL" id="BRXZ01000412">
    <property type="protein sequence ID" value="GMI11218.1"/>
    <property type="molecule type" value="Genomic_DNA"/>
</dbReference>
<dbReference type="AlphaFoldDB" id="A0A9W7FFF7"/>